<protein>
    <submittedName>
        <fullName evidence="2">Uncharacterized protein</fullName>
    </submittedName>
</protein>
<feature type="non-terminal residue" evidence="2">
    <location>
        <position position="1"/>
    </location>
</feature>
<name>A0A8S3Z3Q2_9EUPU</name>
<evidence type="ECO:0000313" key="2">
    <source>
        <dbReference type="EMBL" id="CAG5121276.1"/>
    </source>
</evidence>
<evidence type="ECO:0000256" key="1">
    <source>
        <dbReference type="SAM" id="MobiDB-lite"/>
    </source>
</evidence>
<accession>A0A8S3Z3Q2</accession>
<evidence type="ECO:0000313" key="3">
    <source>
        <dbReference type="Proteomes" id="UP000678393"/>
    </source>
</evidence>
<proteinExistence type="predicted"/>
<reference evidence="2" key="1">
    <citation type="submission" date="2021-04" db="EMBL/GenBank/DDBJ databases">
        <authorList>
            <consortium name="Molecular Ecology Group"/>
        </authorList>
    </citation>
    <scope>NUCLEOTIDE SEQUENCE</scope>
</reference>
<dbReference type="Proteomes" id="UP000678393">
    <property type="component" value="Unassembled WGS sequence"/>
</dbReference>
<organism evidence="2 3">
    <name type="scientific">Candidula unifasciata</name>
    <dbReference type="NCBI Taxonomy" id="100452"/>
    <lineage>
        <taxon>Eukaryota</taxon>
        <taxon>Metazoa</taxon>
        <taxon>Spiralia</taxon>
        <taxon>Lophotrochozoa</taxon>
        <taxon>Mollusca</taxon>
        <taxon>Gastropoda</taxon>
        <taxon>Heterobranchia</taxon>
        <taxon>Euthyneura</taxon>
        <taxon>Panpulmonata</taxon>
        <taxon>Eupulmonata</taxon>
        <taxon>Stylommatophora</taxon>
        <taxon>Helicina</taxon>
        <taxon>Helicoidea</taxon>
        <taxon>Geomitridae</taxon>
        <taxon>Candidula</taxon>
    </lineage>
</organism>
<feature type="compositionally biased region" description="Polar residues" evidence="1">
    <location>
        <begin position="73"/>
        <end position="95"/>
    </location>
</feature>
<feature type="region of interest" description="Disordered" evidence="1">
    <location>
        <begin position="48"/>
        <end position="111"/>
    </location>
</feature>
<sequence>MAHKTAQEVSRPVKKTASAFRPRPSPAEVMHNRIVEMQKRALLRAARREGRESELAASSLIVSQKKREAHTPTVKTPTKSAPTSSGPVWSPNSFYNKKKPEPATSTDDKKLVTIASTASKTEKRVAHEPTQ</sequence>
<keyword evidence="3" id="KW-1185">Reference proteome</keyword>
<dbReference type="AlphaFoldDB" id="A0A8S3Z3Q2"/>
<comment type="caution">
    <text evidence="2">The sequence shown here is derived from an EMBL/GenBank/DDBJ whole genome shotgun (WGS) entry which is preliminary data.</text>
</comment>
<feature type="region of interest" description="Disordered" evidence="1">
    <location>
        <begin position="1"/>
        <end position="28"/>
    </location>
</feature>
<feature type="compositionally biased region" description="Basic and acidic residues" evidence="1">
    <location>
        <begin position="98"/>
        <end position="111"/>
    </location>
</feature>
<dbReference type="EMBL" id="CAJHNH020001055">
    <property type="protein sequence ID" value="CAG5121276.1"/>
    <property type="molecule type" value="Genomic_DNA"/>
</dbReference>
<gene>
    <name evidence="2" type="ORF">CUNI_LOCUS6834</name>
</gene>